<name>A0A098E7X4_9ZZZZ</name>
<dbReference type="InterPro" id="IPR006073">
    <property type="entry name" value="GTP-bd"/>
</dbReference>
<keyword evidence="2" id="KW-0813">Transport</keyword>
<dbReference type="GO" id="GO:0005525">
    <property type="term" value="F:GTP binding"/>
    <property type="evidence" value="ECO:0007669"/>
    <property type="project" value="UniProtKB-KW"/>
</dbReference>
<dbReference type="InterPro" id="IPR050860">
    <property type="entry name" value="FeoB_GTPase"/>
</dbReference>
<accession>A0A098E7X4</accession>
<evidence type="ECO:0000256" key="7">
    <source>
        <dbReference type="ARBA" id="ARBA00022989"/>
    </source>
</evidence>
<evidence type="ECO:0000256" key="2">
    <source>
        <dbReference type="ARBA" id="ARBA00022448"/>
    </source>
</evidence>
<sequence length="153" mass="16837">MAEKITVGLIGNPNCGKTTVFNVLTGARQHVGNWPGKTVEKKEGTFKHKGYDIEVVDLPGTYSLTAYSIEELIARNYVVDEKLDVVVDIIDSTNLERNLYLAVQLIETGANVILSFNMTDLAKNQGLKINTRQISEYLNVPIIKTAAREGVGI</sequence>
<dbReference type="PRINTS" id="PR00326">
    <property type="entry name" value="GTP1OBG"/>
</dbReference>
<evidence type="ECO:0000256" key="8">
    <source>
        <dbReference type="ARBA" id="ARBA00023004"/>
    </source>
</evidence>
<evidence type="ECO:0000256" key="5">
    <source>
        <dbReference type="ARBA" id="ARBA00022692"/>
    </source>
</evidence>
<evidence type="ECO:0000256" key="4">
    <source>
        <dbReference type="ARBA" id="ARBA00022519"/>
    </source>
</evidence>
<keyword evidence="9" id="KW-0406">Ion transport</keyword>
<feature type="domain" description="FeoB-type G" evidence="12">
    <location>
        <begin position="4"/>
        <end position="153"/>
    </location>
</feature>
<dbReference type="InterPro" id="IPR027417">
    <property type="entry name" value="P-loop_NTPase"/>
</dbReference>
<keyword evidence="6" id="KW-0547">Nucleotide-binding</keyword>
<dbReference type="AlphaFoldDB" id="A0A098E7X4"/>
<protein>
    <submittedName>
        <fullName evidence="13">Ferrous iron transport protein B homolog</fullName>
    </submittedName>
</protein>
<dbReference type="Pfam" id="PF02421">
    <property type="entry name" value="FeoB_N"/>
    <property type="match status" value="1"/>
</dbReference>
<dbReference type="EMBL" id="CCXY01000109">
    <property type="protein sequence ID" value="CEG12127.1"/>
    <property type="molecule type" value="Genomic_DNA"/>
</dbReference>
<keyword evidence="5" id="KW-0812">Transmembrane</keyword>
<proteinExistence type="predicted"/>
<dbReference type="PANTHER" id="PTHR43185:SF1">
    <property type="entry name" value="FE(2+) TRANSPORTER FEOB"/>
    <property type="match status" value="1"/>
</dbReference>
<evidence type="ECO:0000256" key="10">
    <source>
        <dbReference type="ARBA" id="ARBA00023134"/>
    </source>
</evidence>
<dbReference type="PROSITE" id="PS51711">
    <property type="entry name" value="G_FEOB"/>
    <property type="match status" value="1"/>
</dbReference>
<comment type="subcellular location">
    <subcellularLocation>
        <location evidence="1">Cell inner membrane</location>
        <topology evidence="1">Multi-pass membrane protein</topology>
    </subcellularLocation>
</comment>
<evidence type="ECO:0000259" key="12">
    <source>
        <dbReference type="PROSITE" id="PS51711"/>
    </source>
</evidence>
<evidence type="ECO:0000256" key="11">
    <source>
        <dbReference type="ARBA" id="ARBA00023136"/>
    </source>
</evidence>
<keyword evidence="4" id="KW-0997">Cell inner membrane</keyword>
<keyword evidence="7" id="KW-1133">Transmembrane helix</keyword>
<dbReference type="FunFam" id="3.40.50.300:FF:000426">
    <property type="entry name" value="Ferrous iron transport protein B"/>
    <property type="match status" value="1"/>
</dbReference>
<evidence type="ECO:0000256" key="1">
    <source>
        <dbReference type="ARBA" id="ARBA00004429"/>
    </source>
</evidence>
<keyword evidence="11" id="KW-0472">Membrane</keyword>
<evidence type="ECO:0000256" key="9">
    <source>
        <dbReference type="ARBA" id="ARBA00023065"/>
    </source>
</evidence>
<dbReference type="Gene3D" id="3.40.50.300">
    <property type="entry name" value="P-loop containing nucleotide triphosphate hydrolases"/>
    <property type="match status" value="1"/>
</dbReference>
<gene>
    <name evidence="13" type="ORF">MSIBF_A1970003</name>
</gene>
<dbReference type="CDD" id="cd01879">
    <property type="entry name" value="FeoB"/>
    <property type="match status" value="1"/>
</dbReference>
<dbReference type="SUPFAM" id="SSF52540">
    <property type="entry name" value="P-loop containing nucleoside triphosphate hydrolases"/>
    <property type="match status" value="1"/>
</dbReference>
<dbReference type="NCBIfam" id="TIGR00231">
    <property type="entry name" value="small_GTP"/>
    <property type="match status" value="1"/>
</dbReference>
<dbReference type="GO" id="GO:0005886">
    <property type="term" value="C:plasma membrane"/>
    <property type="evidence" value="ECO:0007669"/>
    <property type="project" value="UniProtKB-SubCell"/>
</dbReference>
<organism evidence="13">
    <name type="scientific">groundwater metagenome</name>
    <dbReference type="NCBI Taxonomy" id="717931"/>
    <lineage>
        <taxon>unclassified sequences</taxon>
        <taxon>metagenomes</taxon>
        <taxon>ecological metagenomes</taxon>
    </lineage>
</organism>
<keyword evidence="10" id="KW-0342">GTP-binding</keyword>
<evidence type="ECO:0000313" key="13">
    <source>
        <dbReference type="EMBL" id="CEG12127.1"/>
    </source>
</evidence>
<dbReference type="GO" id="GO:0015093">
    <property type="term" value="F:ferrous iron transmembrane transporter activity"/>
    <property type="evidence" value="ECO:0007669"/>
    <property type="project" value="TreeGrafter"/>
</dbReference>
<keyword evidence="8" id="KW-0408">Iron</keyword>
<keyword evidence="3" id="KW-1003">Cell membrane</keyword>
<evidence type="ECO:0000256" key="6">
    <source>
        <dbReference type="ARBA" id="ARBA00022741"/>
    </source>
</evidence>
<dbReference type="InterPro" id="IPR005225">
    <property type="entry name" value="Small_GTP-bd"/>
</dbReference>
<reference evidence="13" key="1">
    <citation type="submission" date="2014-09" db="EMBL/GenBank/DDBJ databases">
        <authorList>
            <person name="Probst J Alexander"/>
        </authorList>
    </citation>
    <scope>NUCLEOTIDE SEQUENCE</scope>
</reference>
<evidence type="ECO:0000256" key="3">
    <source>
        <dbReference type="ARBA" id="ARBA00022475"/>
    </source>
</evidence>
<dbReference type="InterPro" id="IPR030389">
    <property type="entry name" value="G_FEOB_dom"/>
</dbReference>
<dbReference type="PANTHER" id="PTHR43185">
    <property type="entry name" value="FERROUS IRON TRANSPORT PROTEIN B"/>
    <property type="match status" value="1"/>
</dbReference>